<dbReference type="Gene3D" id="3.40.570.10">
    <property type="entry name" value="Extracellular Endonuclease, subunit A"/>
    <property type="match status" value="1"/>
</dbReference>
<protein>
    <recommendedName>
        <fullName evidence="1">DNA/RNA non-specific endonuclease/pyrophosphatase/phosphodiesterase domain-containing protein</fullName>
    </recommendedName>
</protein>
<reference evidence="2" key="1">
    <citation type="submission" date="2023-01" db="EMBL/GenBank/DDBJ databases">
        <title>Genome assembly of the deep-sea coral Lophelia pertusa.</title>
        <authorList>
            <person name="Herrera S."/>
            <person name="Cordes E."/>
        </authorList>
    </citation>
    <scope>NUCLEOTIDE SEQUENCE</scope>
    <source>
        <strain evidence="2">USNM1676648</strain>
        <tissue evidence="2">Polyp</tissue>
    </source>
</reference>
<dbReference type="SUPFAM" id="SSF54060">
    <property type="entry name" value="His-Me finger endonucleases"/>
    <property type="match status" value="1"/>
</dbReference>
<sequence length="183" mass="19943">MNPSAINSFDKSFMKATYTLTNAAPQYVASNSGPWQIFETKIRSYAKNTCGSRARGGTLYLLTGTSDYGIDTNLRRKPVQDPTKKVSDAAVFLDGIKLVIPRAVWTAGCCVWNEGSSQVLGMVRRAESFAVISNNAKDRKLLNQTEMSVSEVEGHLTAPGSPSVNLFPGDENCRFPNNNVVLT</sequence>
<dbReference type="InterPro" id="IPR044925">
    <property type="entry name" value="His-Me_finger_sf"/>
</dbReference>
<dbReference type="Proteomes" id="UP001163046">
    <property type="component" value="Unassembled WGS sequence"/>
</dbReference>
<dbReference type="InterPro" id="IPR001604">
    <property type="entry name" value="Endo_G_ENPP1-like_dom"/>
</dbReference>
<organism evidence="2 3">
    <name type="scientific">Desmophyllum pertusum</name>
    <dbReference type="NCBI Taxonomy" id="174260"/>
    <lineage>
        <taxon>Eukaryota</taxon>
        <taxon>Metazoa</taxon>
        <taxon>Cnidaria</taxon>
        <taxon>Anthozoa</taxon>
        <taxon>Hexacorallia</taxon>
        <taxon>Scleractinia</taxon>
        <taxon>Caryophylliina</taxon>
        <taxon>Caryophylliidae</taxon>
        <taxon>Desmophyllum</taxon>
    </lineage>
</organism>
<dbReference type="Pfam" id="PF01223">
    <property type="entry name" value="Endonuclease_NS"/>
    <property type="match status" value="1"/>
</dbReference>
<dbReference type="EMBL" id="MU827798">
    <property type="protein sequence ID" value="KAJ7328112.1"/>
    <property type="molecule type" value="Genomic_DNA"/>
</dbReference>
<dbReference type="InterPro" id="IPR039015">
    <property type="entry name" value="ENDOD1"/>
</dbReference>
<accession>A0A9W9YDB8</accession>
<evidence type="ECO:0000313" key="3">
    <source>
        <dbReference type="Proteomes" id="UP001163046"/>
    </source>
</evidence>
<dbReference type="GO" id="GO:0016787">
    <property type="term" value="F:hydrolase activity"/>
    <property type="evidence" value="ECO:0007669"/>
    <property type="project" value="InterPro"/>
</dbReference>
<name>A0A9W9YDB8_9CNID</name>
<dbReference type="AlphaFoldDB" id="A0A9W9YDB8"/>
<proteinExistence type="predicted"/>
<keyword evidence="3" id="KW-1185">Reference proteome</keyword>
<evidence type="ECO:0000259" key="1">
    <source>
        <dbReference type="Pfam" id="PF01223"/>
    </source>
</evidence>
<dbReference type="GO" id="GO:0046872">
    <property type="term" value="F:metal ion binding"/>
    <property type="evidence" value="ECO:0007669"/>
    <property type="project" value="InterPro"/>
</dbReference>
<dbReference type="GO" id="GO:0003676">
    <property type="term" value="F:nucleic acid binding"/>
    <property type="evidence" value="ECO:0007669"/>
    <property type="project" value="InterPro"/>
</dbReference>
<gene>
    <name evidence="2" type="ORF">OS493_025512</name>
</gene>
<dbReference type="OrthoDB" id="5974637at2759"/>
<comment type="caution">
    <text evidence="2">The sequence shown here is derived from an EMBL/GenBank/DDBJ whole genome shotgun (WGS) entry which is preliminary data.</text>
</comment>
<dbReference type="PANTHER" id="PTHR21472:SF7">
    <property type="entry name" value="ENDONUCLEASE G, MITOCHONDRIAL-LIKE ISOFORM X2"/>
    <property type="match status" value="1"/>
</dbReference>
<dbReference type="PANTHER" id="PTHR21472">
    <property type="entry name" value="ENDONUCLEASE DOMAIN-CONTAINING 1 PROTEIN ENDOD1"/>
    <property type="match status" value="1"/>
</dbReference>
<feature type="domain" description="DNA/RNA non-specific endonuclease/pyrophosphatase/phosphodiesterase" evidence="1">
    <location>
        <begin position="1"/>
        <end position="152"/>
    </location>
</feature>
<dbReference type="InterPro" id="IPR044929">
    <property type="entry name" value="DNA/RNA_non-sp_Endonuclease_sf"/>
</dbReference>
<evidence type="ECO:0000313" key="2">
    <source>
        <dbReference type="EMBL" id="KAJ7328112.1"/>
    </source>
</evidence>